<dbReference type="EMBL" id="NOKA02000022">
    <property type="protein sequence ID" value="RDY31072.1"/>
    <property type="molecule type" value="Genomic_DNA"/>
</dbReference>
<dbReference type="InterPro" id="IPR036390">
    <property type="entry name" value="WH_DNA-bd_sf"/>
</dbReference>
<keyword evidence="1" id="KW-0533">Nickel</keyword>
<dbReference type="Gene3D" id="3.30.1340.20">
    <property type="entry name" value="3H domain"/>
    <property type="match status" value="1"/>
</dbReference>
<dbReference type="PIRSF" id="PIRSF037847">
    <property type="entry name" value="NiaR"/>
    <property type="match status" value="1"/>
</dbReference>
<reference evidence="5" key="3">
    <citation type="submission" date="2018-07" db="EMBL/GenBank/DDBJ databases">
        <authorList>
            <person name="Quirk P.G."/>
            <person name="Krulwich T.A."/>
        </authorList>
    </citation>
    <scope>NUCLEOTIDE SEQUENCE</scope>
    <source>
        <strain evidence="5">CCRI-19302</strain>
    </source>
</reference>
<name>A0A318ETK0_9FIRM</name>
<accession>A0A318ETK0</accession>
<evidence type="ECO:0000259" key="3">
    <source>
        <dbReference type="Pfam" id="PF08279"/>
    </source>
</evidence>
<dbReference type="InterPro" id="IPR026043">
    <property type="entry name" value="NadR"/>
</dbReference>
<dbReference type="SUPFAM" id="SSF46785">
    <property type="entry name" value="Winged helix' DNA-binding domain"/>
    <property type="match status" value="1"/>
</dbReference>
<feature type="domain" description="Helix-turn-helix type 11" evidence="3">
    <location>
        <begin position="6"/>
        <end position="58"/>
    </location>
</feature>
<feature type="binding site" evidence="1">
    <location>
        <position position="76"/>
    </location>
    <ligand>
        <name>Ni(2+)</name>
        <dbReference type="ChEBI" id="CHEBI:49786"/>
    </ligand>
</feature>
<feature type="binding site" evidence="1">
    <location>
        <position position="145"/>
    </location>
    <ligand>
        <name>Ni(2+)</name>
        <dbReference type="ChEBI" id="CHEBI:49786"/>
    </ligand>
</feature>
<evidence type="ECO:0000313" key="7">
    <source>
        <dbReference type="Proteomes" id="UP000247523"/>
    </source>
</evidence>
<dbReference type="Proteomes" id="UP000247523">
    <property type="component" value="Unassembled WGS sequence"/>
</dbReference>
<dbReference type="PANTHER" id="PTHR40068">
    <property type="entry name" value="TRANSCRIPTION REPRESSOR NIAR-RELATED"/>
    <property type="match status" value="1"/>
</dbReference>
<feature type="binding site" evidence="1">
    <location>
        <position position="84"/>
    </location>
    <ligand>
        <name>Ni(2+)</name>
        <dbReference type="ChEBI" id="CHEBI:49786"/>
    </ligand>
</feature>
<organism evidence="4 7">
    <name type="scientific">Lachnotalea glycerini</name>
    <dbReference type="NCBI Taxonomy" id="1763509"/>
    <lineage>
        <taxon>Bacteria</taxon>
        <taxon>Bacillati</taxon>
        <taxon>Bacillota</taxon>
        <taxon>Clostridia</taxon>
        <taxon>Lachnospirales</taxon>
        <taxon>Lachnospiraceae</taxon>
        <taxon>Lachnotalea</taxon>
    </lineage>
</organism>
<dbReference type="EMBL" id="QICS01000001">
    <property type="protein sequence ID" value="PXV96239.1"/>
    <property type="molecule type" value="Genomic_DNA"/>
</dbReference>
<reference evidence="5 6" key="1">
    <citation type="journal article" date="2017" name="Genome Announc.">
        <title>Draft Genome Sequence of a Sporulating and Motile Strain of Lachnotalea glycerini Isolated from Water in Quebec City, Canada.</title>
        <authorList>
            <person name="Maheux A.F."/>
            <person name="Boudreau D.K."/>
            <person name="Berube E."/>
            <person name="Boissinot M."/>
            <person name="Raymond F."/>
            <person name="Brodeur S."/>
            <person name="Corbeil J."/>
            <person name="Isabel S."/>
            <person name="Omar R.F."/>
            <person name="Bergeron M.G."/>
        </authorList>
    </citation>
    <scope>NUCLEOTIDE SEQUENCE [LARGE SCALE GENOMIC DNA]</scope>
    <source>
        <strain evidence="5 6">CCRI-19302</strain>
    </source>
</reference>
<proteinExistence type="predicted"/>
<protein>
    <submittedName>
        <fullName evidence="5">Transcription repressor NadR</fullName>
    </submittedName>
</protein>
<keyword evidence="6" id="KW-1185">Reference proteome</keyword>
<dbReference type="Pfam" id="PF02829">
    <property type="entry name" value="3H"/>
    <property type="match status" value="1"/>
</dbReference>
<evidence type="ECO:0000313" key="5">
    <source>
        <dbReference type="EMBL" id="RDY31072.1"/>
    </source>
</evidence>
<evidence type="ECO:0000313" key="6">
    <source>
        <dbReference type="Proteomes" id="UP000216411"/>
    </source>
</evidence>
<dbReference type="PANTHER" id="PTHR40068:SF1">
    <property type="entry name" value="TRANSCRIPTION REPRESSOR NIAR-RELATED"/>
    <property type="match status" value="1"/>
</dbReference>
<feature type="domain" description="3H" evidence="2">
    <location>
        <begin position="73"/>
        <end position="168"/>
    </location>
</feature>
<keyword evidence="1" id="KW-0479">Metal-binding</keyword>
<dbReference type="Pfam" id="PF08279">
    <property type="entry name" value="HTH_11"/>
    <property type="match status" value="1"/>
</dbReference>
<dbReference type="InterPro" id="IPR036388">
    <property type="entry name" value="WH-like_DNA-bd_sf"/>
</dbReference>
<dbReference type="AlphaFoldDB" id="A0A318ETK0"/>
<gene>
    <name evidence="4" type="ORF">C8E03_101874</name>
    <name evidence="5" type="ORF">CG710_011350</name>
</gene>
<comment type="caution">
    <text evidence="4">The sequence shown here is derived from an EMBL/GenBank/DDBJ whole genome shotgun (WGS) entry which is preliminary data.</text>
</comment>
<evidence type="ECO:0000256" key="1">
    <source>
        <dbReference type="PIRSR" id="PIRSR037847-1"/>
    </source>
</evidence>
<dbReference type="OrthoDB" id="9792661at2"/>
<dbReference type="InterPro" id="IPR004173">
    <property type="entry name" value="3H_domain"/>
</dbReference>
<sequence length="170" mass="19085">MDVEKRRTQILETLQNSKIPVSGDTLSNQLGVSRQIIVQDIAVLKASNYDILSTNRGYLLYTDTQSNIVRIFNVSHDTNQIRDELYCIVDFGGFVKNVIVHHEVYGSITANLNLSSRRDVDAFVKKVENSNAVPLKVLGGDIHSHTVEADSELILDEIEKQLDELGFLIK</sequence>
<dbReference type="Proteomes" id="UP000216411">
    <property type="component" value="Unassembled WGS sequence"/>
</dbReference>
<reference evidence="4 7" key="2">
    <citation type="submission" date="2018-05" db="EMBL/GenBank/DDBJ databases">
        <title>Genomic Encyclopedia of Type Strains, Phase IV (KMG-IV): sequencing the most valuable type-strain genomes for metagenomic binning, comparative biology and taxonomic classification.</title>
        <authorList>
            <person name="Goeker M."/>
        </authorList>
    </citation>
    <scope>NUCLEOTIDE SEQUENCE [LARGE SCALE GENOMIC DNA]</scope>
    <source>
        <strain evidence="4 7">DSM 28816</strain>
    </source>
</reference>
<dbReference type="SUPFAM" id="SSF75500">
    <property type="entry name" value="Putative transcriptional regulator TM1602, C-terminal domain"/>
    <property type="match status" value="1"/>
</dbReference>
<dbReference type="InterPro" id="IPR013196">
    <property type="entry name" value="HTH_11"/>
</dbReference>
<dbReference type="RefSeq" id="WP_110290364.1">
    <property type="nucleotide sequence ID" value="NZ_NOKA02000022.1"/>
</dbReference>
<evidence type="ECO:0000313" key="4">
    <source>
        <dbReference type="EMBL" id="PXV96239.1"/>
    </source>
</evidence>
<dbReference type="Gene3D" id="1.10.10.10">
    <property type="entry name" value="Winged helix-like DNA-binding domain superfamily/Winged helix DNA-binding domain"/>
    <property type="match status" value="1"/>
</dbReference>
<feature type="binding site" evidence="1">
    <location>
        <position position="143"/>
    </location>
    <ligand>
        <name>Ni(2+)</name>
        <dbReference type="ChEBI" id="CHEBI:49786"/>
    </ligand>
</feature>
<dbReference type="GO" id="GO:0046872">
    <property type="term" value="F:metal ion binding"/>
    <property type="evidence" value="ECO:0007669"/>
    <property type="project" value="UniProtKB-KW"/>
</dbReference>
<evidence type="ECO:0000259" key="2">
    <source>
        <dbReference type="Pfam" id="PF02829"/>
    </source>
</evidence>
<dbReference type="InterPro" id="IPR035922">
    <property type="entry name" value="3H_dom_sf"/>
</dbReference>